<reference evidence="1 2" key="1">
    <citation type="submission" date="2019-08" db="EMBL/GenBank/DDBJ databases">
        <title>Draft genome sequences of two oriental melons (Cucumis melo L. var makuwa).</title>
        <authorList>
            <person name="Kwon S.-Y."/>
        </authorList>
    </citation>
    <scope>NUCLEOTIDE SEQUENCE [LARGE SCALE GENOMIC DNA]</scope>
    <source>
        <strain evidence="2">cv. Chang Bougi</strain>
        <tissue evidence="1">Leaf</tissue>
    </source>
</reference>
<evidence type="ECO:0000313" key="1">
    <source>
        <dbReference type="EMBL" id="TYK19853.1"/>
    </source>
</evidence>
<accession>A0A5D3D8K2</accession>
<dbReference type="EMBL" id="SSTD01006490">
    <property type="protein sequence ID" value="TYK19853.1"/>
    <property type="molecule type" value="Genomic_DNA"/>
</dbReference>
<evidence type="ECO:0000313" key="2">
    <source>
        <dbReference type="Proteomes" id="UP000321947"/>
    </source>
</evidence>
<dbReference type="AlphaFoldDB" id="A0A5D3D8K2"/>
<name>A0A5D3D8K2_CUCMM</name>
<organism evidence="1 2">
    <name type="scientific">Cucumis melo var. makuwa</name>
    <name type="common">Oriental melon</name>
    <dbReference type="NCBI Taxonomy" id="1194695"/>
    <lineage>
        <taxon>Eukaryota</taxon>
        <taxon>Viridiplantae</taxon>
        <taxon>Streptophyta</taxon>
        <taxon>Embryophyta</taxon>
        <taxon>Tracheophyta</taxon>
        <taxon>Spermatophyta</taxon>
        <taxon>Magnoliopsida</taxon>
        <taxon>eudicotyledons</taxon>
        <taxon>Gunneridae</taxon>
        <taxon>Pentapetalae</taxon>
        <taxon>rosids</taxon>
        <taxon>fabids</taxon>
        <taxon>Cucurbitales</taxon>
        <taxon>Cucurbitaceae</taxon>
        <taxon>Benincaseae</taxon>
        <taxon>Cucumis</taxon>
    </lineage>
</organism>
<comment type="caution">
    <text evidence="1">The sequence shown here is derived from an EMBL/GenBank/DDBJ whole genome shotgun (WGS) entry which is preliminary data.</text>
</comment>
<gene>
    <name evidence="1" type="ORF">E5676_scaffold811G00650</name>
</gene>
<dbReference type="Proteomes" id="UP000321947">
    <property type="component" value="Unassembled WGS sequence"/>
</dbReference>
<sequence length="204" mass="22039">MVDGAQGEGYGNMNIDQGMMNFNPPNYHDSSSQTLFPCEAGIGNLMSEDNASNANCYQFAVVTNQLGSDYFPLAVPPTTPTFVHMSNAQDATTACEAMNGGLAYDRLSAVNLERVLVSEANRALRAFTWSNSYNLAVLVEDGISKDQLNDTIGFAIHSNIQVEAPPLTDPYTSLVPHRAAHHLVVGETCQSSFSIMRSWPAGKT</sequence>
<proteinExistence type="predicted"/>
<protein>
    <submittedName>
        <fullName evidence="1">Uncharacterized protein</fullName>
    </submittedName>
</protein>